<evidence type="ECO:0000313" key="4">
    <source>
        <dbReference type="Proteomes" id="UP000269499"/>
    </source>
</evidence>
<dbReference type="InterPro" id="IPR028098">
    <property type="entry name" value="Glyco_trans_4-like_N"/>
</dbReference>
<dbReference type="InterPro" id="IPR001296">
    <property type="entry name" value="Glyco_trans_1"/>
</dbReference>
<feature type="domain" description="Glycosyl transferase family 1" evidence="1">
    <location>
        <begin position="195"/>
        <end position="357"/>
    </location>
</feature>
<evidence type="ECO:0008006" key="5">
    <source>
        <dbReference type="Google" id="ProtNLM"/>
    </source>
</evidence>
<evidence type="ECO:0000313" key="3">
    <source>
        <dbReference type="EMBL" id="RLE53763.1"/>
    </source>
</evidence>
<evidence type="ECO:0000259" key="2">
    <source>
        <dbReference type="Pfam" id="PF13439"/>
    </source>
</evidence>
<dbReference type="Pfam" id="PF13439">
    <property type="entry name" value="Glyco_transf_4"/>
    <property type="match status" value="1"/>
</dbReference>
<dbReference type="Pfam" id="PF00534">
    <property type="entry name" value="Glycos_transf_1"/>
    <property type="match status" value="1"/>
</dbReference>
<comment type="caution">
    <text evidence="3">The sequence shown here is derived from an EMBL/GenBank/DDBJ whole genome shotgun (WGS) entry which is preliminary data.</text>
</comment>
<gene>
    <name evidence="3" type="ORF">DRJ26_02980</name>
</gene>
<dbReference type="GO" id="GO:0004377">
    <property type="term" value="F:GDP-Man:Man(3)GlcNAc(2)-PP-Dol alpha-1,2-mannosyltransferase activity"/>
    <property type="evidence" value="ECO:0007669"/>
    <property type="project" value="InterPro"/>
</dbReference>
<organism evidence="3 4">
    <name type="scientific">Thermoproteota archaeon</name>
    <dbReference type="NCBI Taxonomy" id="2056631"/>
    <lineage>
        <taxon>Archaea</taxon>
        <taxon>Thermoproteota</taxon>
    </lineage>
</organism>
<dbReference type="Gene3D" id="3.40.50.2000">
    <property type="entry name" value="Glycogen Phosphorylase B"/>
    <property type="match status" value="2"/>
</dbReference>
<dbReference type="GO" id="GO:0006487">
    <property type="term" value="P:protein N-linked glycosylation"/>
    <property type="evidence" value="ECO:0007669"/>
    <property type="project" value="TreeGrafter"/>
</dbReference>
<feature type="domain" description="Glycosyltransferase subfamily 4-like N-terminal" evidence="2">
    <location>
        <begin position="14"/>
        <end position="182"/>
    </location>
</feature>
<dbReference type="Proteomes" id="UP000269499">
    <property type="component" value="Unassembled WGS sequence"/>
</dbReference>
<sequence>MNILITHNSLNSTGGGERVCLHIIKALMEANHNVSLATVERTNWNKVFKVMGIELPRVPKEFSLTKQLKMFGIYQRQLLFITTLKLKKEYDVVINTHGDTMIIPADITYMHFPTITMLHGQWSPYVKYSKSLFWRAYFTPYELILNFTKRTLNRTFLLTNSKFSKEVIRKYLDRDALIVYPPVEIYDYLILSENDQREDAVVTISRFTPEKHLHLVPHIAKILPKVNFYIIGSVRGFKSEEYFERIVKLKEKLNVNNLKLLPNAPHKVKLETLSKCKVLLHLYPYEHFGIAVVEGLASGCLPVVHQSGGQWMDIAECGKYGLGYKSLSPSEIASTIKLALNMWNPKLKRILVNRAKKFSDAIFRRKILYIVEKYAHL</sequence>
<dbReference type="AlphaFoldDB" id="A0A497F263"/>
<name>A0A497F263_9CREN</name>
<dbReference type="InterPro" id="IPR038013">
    <property type="entry name" value="ALG11"/>
</dbReference>
<evidence type="ECO:0000259" key="1">
    <source>
        <dbReference type="Pfam" id="PF00534"/>
    </source>
</evidence>
<dbReference type="GO" id="GO:0016020">
    <property type="term" value="C:membrane"/>
    <property type="evidence" value="ECO:0007669"/>
    <property type="project" value="TreeGrafter"/>
</dbReference>
<protein>
    <recommendedName>
        <fullName evidence="5">Glycosyltransferase</fullName>
    </recommendedName>
</protein>
<accession>A0A497F263</accession>
<dbReference type="EMBL" id="QMRA01000053">
    <property type="protein sequence ID" value="RLE53763.1"/>
    <property type="molecule type" value="Genomic_DNA"/>
</dbReference>
<reference evidence="3 4" key="1">
    <citation type="submission" date="2018-06" db="EMBL/GenBank/DDBJ databases">
        <title>Extensive metabolic versatility and redundancy in microbially diverse, dynamic hydrothermal sediments.</title>
        <authorList>
            <person name="Dombrowski N."/>
            <person name="Teske A."/>
            <person name="Baker B.J."/>
        </authorList>
    </citation>
    <scope>NUCLEOTIDE SEQUENCE [LARGE SCALE GENOMIC DNA]</scope>
    <source>
        <strain evidence="3">B20_G2</strain>
    </source>
</reference>
<dbReference type="PANTHER" id="PTHR45919">
    <property type="entry name" value="GDP-MAN:MAN(3)GLCNAC(2)-PP-DOL ALPHA-1,2-MANNOSYLTRANSFERASE"/>
    <property type="match status" value="1"/>
</dbReference>
<dbReference type="SUPFAM" id="SSF53756">
    <property type="entry name" value="UDP-Glycosyltransferase/glycogen phosphorylase"/>
    <property type="match status" value="1"/>
</dbReference>
<proteinExistence type="predicted"/>
<dbReference type="PANTHER" id="PTHR45919:SF1">
    <property type="entry name" value="GDP-MAN:MAN(3)GLCNAC(2)-PP-DOL ALPHA-1,2-MANNOSYLTRANSFERASE"/>
    <property type="match status" value="1"/>
</dbReference>